<evidence type="ECO:0000256" key="13">
    <source>
        <dbReference type="SAM" id="Phobius"/>
    </source>
</evidence>
<dbReference type="GO" id="GO:0044718">
    <property type="term" value="P:siderophore transmembrane transport"/>
    <property type="evidence" value="ECO:0007669"/>
    <property type="project" value="TreeGrafter"/>
</dbReference>
<keyword evidence="2 10" id="KW-0813">Transport</keyword>
<dbReference type="Pfam" id="PF00593">
    <property type="entry name" value="TonB_dep_Rec_b-barrel"/>
    <property type="match status" value="1"/>
</dbReference>
<evidence type="ECO:0000256" key="5">
    <source>
        <dbReference type="ARBA" id="ARBA00022729"/>
    </source>
</evidence>
<dbReference type="PANTHER" id="PTHR30069">
    <property type="entry name" value="TONB-DEPENDENT OUTER MEMBRANE RECEPTOR"/>
    <property type="match status" value="1"/>
</dbReference>
<evidence type="ECO:0000256" key="2">
    <source>
        <dbReference type="ARBA" id="ARBA00022448"/>
    </source>
</evidence>
<dbReference type="OrthoDB" id="5389752at2"/>
<dbReference type="Gene3D" id="2.170.130.10">
    <property type="entry name" value="TonB-dependent receptor, plug domain"/>
    <property type="match status" value="1"/>
</dbReference>
<keyword evidence="13" id="KW-1133">Transmembrane helix</keyword>
<dbReference type="EMBL" id="JRMP02000014">
    <property type="protein sequence ID" value="TLD93324.1"/>
    <property type="molecule type" value="Genomic_DNA"/>
</dbReference>
<dbReference type="SUPFAM" id="SSF56935">
    <property type="entry name" value="Porins"/>
    <property type="match status" value="1"/>
</dbReference>
<proteinExistence type="inferred from homology"/>
<dbReference type="InterPro" id="IPR012910">
    <property type="entry name" value="Plug_dom"/>
</dbReference>
<dbReference type="InterPro" id="IPR039426">
    <property type="entry name" value="TonB-dep_rcpt-like"/>
</dbReference>
<dbReference type="RefSeq" id="WP_118988395.1">
    <property type="nucleotide sequence ID" value="NZ_JRMP02000014.1"/>
</dbReference>
<feature type="domain" description="TonB-dependent receptor-like beta-barrel" evidence="14">
    <location>
        <begin position="371"/>
        <end position="802"/>
    </location>
</feature>
<reference evidence="16 17" key="2">
    <citation type="journal article" date="2016" name="Infect. Immun.">
        <title>Helicobacter saguini, a Novel Helicobacter Isolated from Cotton-Top Tamarins with Ulcerative Colitis, Has Proinflammatory Properties and Induces Typhlocolitis and Dysplasia in Gnotobiotic IL-10-/- Mice.</title>
        <authorList>
            <person name="Shen Z."/>
            <person name="Mannion A."/>
            <person name="Whary M.T."/>
            <person name="Muthupalani S."/>
            <person name="Sheh A."/>
            <person name="Feng Y."/>
            <person name="Gong G."/>
            <person name="Vandamme P."/>
            <person name="Holcombe H.R."/>
            <person name="Paster B.J."/>
            <person name="Fox J.G."/>
        </authorList>
    </citation>
    <scope>NUCLEOTIDE SEQUENCE [LARGE SCALE GENOMIC DNA]</scope>
    <source>
        <strain evidence="16 17">MIT 97-6194</strain>
    </source>
</reference>
<keyword evidence="9 10" id="KW-0998">Cell outer membrane</keyword>
<keyword evidence="6" id="KW-0406">Ion transport</keyword>
<dbReference type="STRING" id="1548018.LS64_12365"/>
<evidence type="ECO:0000256" key="7">
    <source>
        <dbReference type="ARBA" id="ARBA00023077"/>
    </source>
</evidence>
<evidence type="ECO:0000259" key="14">
    <source>
        <dbReference type="Pfam" id="PF00593"/>
    </source>
</evidence>
<feature type="transmembrane region" description="Helical" evidence="13">
    <location>
        <begin position="81"/>
        <end position="100"/>
    </location>
</feature>
<feature type="domain" description="TonB-dependent receptor plug" evidence="15">
    <location>
        <begin position="160"/>
        <end position="271"/>
    </location>
</feature>
<keyword evidence="5" id="KW-0732">Signal</keyword>
<evidence type="ECO:0000313" key="16">
    <source>
        <dbReference type="EMBL" id="TLD93324.1"/>
    </source>
</evidence>
<feature type="compositionally biased region" description="Low complexity" evidence="12">
    <location>
        <begin position="105"/>
        <end position="126"/>
    </location>
</feature>
<gene>
    <name evidence="16" type="ORF">LS64_008810</name>
</gene>
<feature type="region of interest" description="Disordered" evidence="12">
    <location>
        <begin position="105"/>
        <end position="129"/>
    </location>
</feature>
<evidence type="ECO:0000313" key="17">
    <source>
        <dbReference type="Proteomes" id="UP000029714"/>
    </source>
</evidence>
<reference evidence="16 17" key="1">
    <citation type="journal article" date="2014" name="Genome Announc.">
        <title>Draft genome sequences of eight enterohepatic helicobacter species isolated from both laboratory and wild rodents.</title>
        <authorList>
            <person name="Sheh A."/>
            <person name="Shen Z."/>
            <person name="Fox J.G."/>
        </authorList>
    </citation>
    <scope>NUCLEOTIDE SEQUENCE [LARGE SCALE GENOMIC DNA]</scope>
    <source>
        <strain evidence="16 17">MIT 97-6194</strain>
    </source>
</reference>
<dbReference type="InterPro" id="IPR036942">
    <property type="entry name" value="Beta-barrel_TonB_sf"/>
</dbReference>
<dbReference type="InterPro" id="IPR037066">
    <property type="entry name" value="Plug_dom_sf"/>
</dbReference>
<comment type="subcellular location">
    <subcellularLocation>
        <location evidence="1 10">Cell outer membrane</location>
        <topology evidence="1 10">Multi-pass membrane protein</topology>
    </subcellularLocation>
</comment>
<evidence type="ECO:0000256" key="12">
    <source>
        <dbReference type="SAM" id="MobiDB-lite"/>
    </source>
</evidence>
<dbReference type="AlphaFoldDB" id="A0A4U8T201"/>
<dbReference type="Proteomes" id="UP000029714">
    <property type="component" value="Unassembled WGS sequence"/>
</dbReference>
<dbReference type="PROSITE" id="PS52016">
    <property type="entry name" value="TONB_DEPENDENT_REC_3"/>
    <property type="match status" value="1"/>
</dbReference>
<organism evidence="16 17">
    <name type="scientific">Helicobacter saguini</name>
    <dbReference type="NCBI Taxonomy" id="1548018"/>
    <lineage>
        <taxon>Bacteria</taxon>
        <taxon>Pseudomonadati</taxon>
        <taxon>Campylobacterota</taxon>
        <taxon>Epsilonproteobacteria</taxon>
        <taxon>Campylobacterales</taxon>
        <taxon>Helicobacteraceae</taxon>
        <taxon>Helicobacter</taxon>
    </lineage>
</organism>
<keyword evidence="3 10" id="KW-1134">Transmembrane beta strand</keyword>
<keyword evidence="8 10" id="KW-0472">Membrane</keyword>
<keyword evidence="17" id="KW-1185">Reference proteome</keyword>
<dbReference type="InterPro" id="IPR000531">
    <property type="entry name" value="Beta-barrel_TonB"/>
</dbReference>
<keyword evidence="7 11" id="KW-0798">TonB box</keyword>
<comment type="caution">
    <text evidence="16">The sequence shown here is derived from an EMBL/GenBank/DDBJ whole genome shotgun (WGS) entry which is preliminary data.</text>
</comment>
<evidence type="ECO:0000256" key="8">
    <source>
        <dbReference type="ARBA" id="ARBA00023136"/>
    </source>
</evidence>
<sequence length="856" mass="96056">MKNGFIIQSKILNKALESKLQDSKLKGFIESKTLESKTIESKTLESKTLDSKTIESKHIDSIKTRLFTHAKNAKDSILKGIYIYIYIYISIGTLALANPLDSNTTDSNTIDSSATQNIESTTTTTDTTDDKEAKKAKGYKLQAVTTTAKVTSATGYEQNLRDAPASISVITHEEIMSRPVRDIGDIVQDVPGVYTESTKVGGNEIRMRGLGTAYTLILIDGKRQNIARGFDANGWAGTFSGFMPPASMIERVEVIRGPASIIYGSDAMGGVINIITKKHTDKLTMGLQADTKLAENHNVFGNQYGINGYINVPIIKKMLSINLRGGYKYGEQNSFLKPLGLQACSWATTNGNRVCNIGPANYTNPYATWSSTGFTNWNAGARINYTPTSSDYIYLDSEVYFARTGSLNTSGNQITAIRDFYKINNVLNHEGSYEWGRLTSYIQYSQTFWGAHSGVPIGGTKGDKVNWGNDGNGRDNKNIIFQTTYNKEFELNKMGNLIMNAGLYYMWEQLSVFSTTAANRSIRAFNQFAFFIESNQNFNEFFSTTLGLRYNFSDLFKAIPNPRFYVNYHPFDFLTLKAGIASGVLVPQLSYLYEGFTPSTDGQTYTYGNKNLLPEQSWNYELSAIYEDNYVQGVLTGYYTDFRDQVTSYSETTNCPVATCTYYANVAKSLMAGLEMSVKMKPLYGFSADFNYGFTYTEVLEAINAANAYQVGEPVNNIPRHNFIFTPKYHYAINQNHIFDIYLRWSGRFQTPTSPANTNAANYNATTRAVIGKYYKDYQLVDIGITYNLYKKYGITFTINNLFDVNFWDPIIYTSYSTNGSGANQVGAWVERGGYTNQYQRIMPSRSYWISFKVDF</sequence>
<evidence type="ECO:0000256" key="4">
    <source>
        <dbReference type="ARBA" id="ARBA00022692"/>
    </source>
</evidence>
<dbReference type="Gene3D" id="2.40.170.20">
    <property type="entry name" value="TonB-dependent receptor, beta-barrel domain"/>
    <property type="match status" value="1"/>
</dbReference>
<evidence type="ECO:0000256" key="11">
    <source>
        <dbReference type="RuleBase" id="RU003357"/>
    </source>
</evidence>
<dbReference type="PANTHER" id="PTHR30069:SF53">
    <property type="entry name" value="COLICIN I RECEPTOR-RELATED"/>
    <property type="match status" value="1"/>
</dbReference>
<keyword evidence="16" id="KW-0675">Receptor</keyword>
<dbReference type="GO" id="GO:0009279">
    <property type="term" value="C:cell outer membrane"/>
    <property type="evidence" value="ECO:0007669"/>
    <property type="project" value="UniProtKB-SubCell"/>
</dbReference>
<dbReference type="CDD" id="cd01347">
    <property type="entry name" value="ligand_gated_channel"/>
    <property type="match status" value="1"/>
</dbReference>
<dbReference type="GO" id="GO:0015344">
    <property type="term" value="F:siderophore uptake transmembrane transporter activity"/>
    <property type="evidence" value="ECO:0007669"/>
    <property type="project" value="TreeGrafter"/>
</dbReference>
<evidence type="ECO:0000256" key="6">
    <source>
        <dbReference type="ARBA" id="ARBA00023065"/>
    </source>
</evidence>
<comment type="similarity">
    <text evidence="10 11">Belongs to the TonB-dependent receptor family.</text>
</comment>
<evidence type="ECO:0000259" key="15">
    <source>
        <dbReference type="Pfam" id="PF07715"/>
    </source>
</evidence>
<accession>A0A4U8T201</accession>
<evidence type="ECO:0000256" key="9">
    <source>
        <dbReference type="ARBA" id="ARBA00023237"/>
    </source>
</evidence>
<dbReference type="Pfam" id="PF07715">
    <property type="entry name" value="Plug"/>
    <property type="match status" value="1"/>
</dbReference>
<keyword evidence="4 10" id="KW-0812">Transmembrane</keyword>
<protein>
    <submittedName>
        <fullName evidence="16">TonB-dependent receptor</fullName>
    </submittedName>
</protein>
<evidence type="ECO:0000256" key="3">
    <source>
        <dbReference type="ARBA" id="ARBA00022452"/>
    </source>
</evidence>
<evidence type="ECO:0000256" key="10">
    <source>
        <dbReference type="PROSITE-ProRule" id="PRU01360"/>
    </source>
</evidence>
<name>A0A4U8T201_9HELI</name>
<evidence type="ECO:0000256" key="1">
    <source>
        <dbReference type="ARBA" id="ARBA00004571"/>
    </source>
</evidence>